<sequence>MAQEFLSLASVTASSTHESVGKNGLESKYDDCREVQSEVGNSFSGANSSSTPSTLSNTSSILVGSQRSTHSNSASLHVSQGQFLEVEAPTHCSEMEQPKASLEHEKPFMPPPSDVPKQPMPTSDDDDLPEFDFGTACGISQIKMTKPLDAVMSDKRVPTEGTRKMDESMSPTMPIVRVTSVSNQRSDHSSLPRLPLASSQGLPLPKRICEHESQILVLSNLEEKQGVQSKTTPTPGPPRPWPILPSPSPAVTRLPFSSQDFPPAFQCPVTITVKAPQPRPFPRGPSPSMGFNPNLVLRPHQSSSDVKLPFHPADNRGWRPR</sequence>
<organism evidence="2 3">
    <name type="scientific">Nyssa sinensis</name>
    <dbReference type="NCBI Taxonomy" id="561372"/>
    <lineage>
        <taxon>Eukaryota</taxon>
        <taxon>Viridiplantae</taxon>
        <taxon>Streptophyta</taxon>
        <taxon>Embryophyta</taxon>
        <taxon>Tracheophyta</taxon>
        <taxon>Spermatophyta</taxon>
        <taxon>Magnoliopsida</taxon>
        <taxon>eudicotyledons</taxon>
        <taxon>Gunneridae</taxon>
        <taxon>Pentapetalae</taxon>
        <taxon>asterids</taxon>
        <taxon>Cornales</taxon>
        <taxon>Nyssaceae</taxon>
        <taxon>Nyssa</taxon>
    </lineage>
</organism>
<evidence type="ECO:0000256" key="1">
    <source>
        <dbReference type="SAM" id="MobiDB-lite"/>
    </source>
</evidence>
<proteinExistence type="predicted"/>
<feature type="region of interest" description="Disordered" evidence="1">
    <location>
        <begin position="1"/>
        <end position="76"/>
    </location>
</feature>
<dbReference type="EMBL" id="CM018047">
    <property type="protein sequence ID" value="KAA8522981.1"/>
    <property type="molecule type" value="Genomic_DNA"/>
</dbReference>
<gene>
    <name evidence="2" type="ORF">F0562_009404</name>
</gene>
<feature type="compositionally biased region" description="Basic and acidic residues" evidence="1">
    <location>
        <begin position="93"/>
        <end position="107"/>
    </location>
</feature>
<dbReference type="Proteomes" id="UP000325577">
    <property type="component" value="Linkage Group LG4"/>
</dbReference>
<feature type="compositionally biased region" description="Basic and acidic residues" evidence="1">
    <location>
        <begin position="25"/>
        <end position="36"/>
    </location>
</feature>
<reference evidence="2 3" key="1">
    <citation type="submission" date="2019-09" db="EMBL/GenBank/DDBJ databases">
        <title>A chromosome-level genome assembly of the Chinese tupelo Nyssa sinensis.</title>
        <authorList>
            <person name="Yang X."/>
            <person name="Kang M."/>
            <person name="Yang Y."/>
            <person name="Xiong H."/>
            <person name="Wang M."/>
            <person name="Zhang Z."/>
            <person name="Wang Z."/>
            <person name="Wu H."/>
            <person name="Ma T."/>
            <person name="Liu J."/>
            <person name="Xi Z."/>
        </authorList>
    </citation>
    <scope>NUCLEOTIDE SEQUENCE [LARGE SCALE GENOMIC DNA]</scope>
    <source>
        <strain evidence="2">J267</strain>
        <tissue evidence="2">Leaf</tissue>
    </source>
</reference>
<feature type="region of interest" description="Disordered" evidence="1">
    <location>
        <begin position="150"/>
        <end position="173"/>
    </location>
</feature>
<evidence type="ECO:0000313" key="2">
    <source>
        <dbReference type="EMBL" id="KAA8522981.1"/>
    </source>
</evidence>
<feature type="compositionally biased region" description="Low complexity" evidence="1">
    <location>
        <begin position="41"/>
        <end position="60"/>
    </location>
</feature>
<feature type="region of interest" description="Disordered" evidence="1">
    <location>
        <begin position="274"/>
        <end position="321"/>
    </location>
</feature>
<feature type="region of interest" description="Disordered" evidence="1">
    <location>
        <begin position="91"/>
        <end position="133"/>
    </location>
</feature>
<protein>
    <submittedName>
        <fullName evidence="2">Uncharacterized protein</fullName>
    </submittedName>
</protein>
<dbReference type="AlphaFoldDB" id="A0A5J5A0U7"/>
<feature type="compositionally biased region" description="Basic and acidic residues" evidence="1">
    <location>
        <begin position="152"/>
        <end position="167"/>
    </location>
</feature>
<feature type="compositionally biased region" description="Polar residues" evidence="1">
    <location>
        <begin position="9"/>
        <end position="18"/>
    </location>
</feature>
<keyword evidence="3" id="KW-1185">Reference proteome</keyword>
<dbReference type="OrthoDB" id="1939347at2759"/>
<evidence type="ECO:0000313" key="3">
    <source>
        <dbReference type="Proteomes" id="UP000325577"/>
    </source>
</evidence>
<accession>A0A5J5A0U7</accession>
<name>A0A5J5A0U7_9ASTE</name>
<feature type="compositionally biased region" description="Polar residues" evidence="1">
    <location>
        <begin position="61"/>
        <end position="76"/>
    </location>
</feature>